<feature type="region of interest" description="Disordered" evidence="1">
    <location>
        <begin position="234"/>
        <end position="349"/>
    </location>
</feature>
<feature type="compositionally biased region" description="Low complexity" evidence="1">
    <location>
        <begin position="61"/>
        <end position="70"/>
    </location>
</feature>
<feature type="region of interest" description="Disordered" evidence="1">
    <location>
        <begin position="378"/>
        <end position="439"/>
    </location>
</feature>
<feature type="region of interest" description="Disordered" evidence="1">
    <location>
        <begin position="1"/>
        <end position="25"/>
    </location>
</feature>
<dbReference type="STRING" id="6183.A0A5K4EX76"/>
<evidence type="ECO:0000256" key="1">
    <source>
        <dbReference type="SAM" id="MobiDB-lite"/>
    </source>
</evidence>
<dbReference type="WBParaSite" id="Smp_167860.3">
    <property type="protein sequence ID" value="Smp_167860.3"/>
    <property type="gene ID" value="Smp_167860"/>
</dbReference>
<feature type="compositionally biased region" description="Polar residues" evidence="1">
    <location>
        <begin position="234"/>
        <end position="251"/>
    </location>
</feature>
<feature type="compositionally biased region" description="Basic residues" evidence="1">
    <location>
        <begin position="271"/>
        <end position="285"/>
    </location>
</feature>
<dbReference type="InParanoid" id="A0A5K4EX76"/>
<feature type="compositionally biased region" description="Basic residues" evidence="1">
    <location>
        <begin position="45"/>
        <end position="60"/>
    </location>
</feature>
<feature type="compositionally biased region" description="Basic residues" evidence="1">
    <location>
        <begin position="430"/>
        <end position="439"/>
    </location>
</feature>
<dbReference type="AlphaFoldDB" id="A0A5K4EX76"/>
<evidence type="ECO:0000313" key="2">
    <source>
        <dbReference type="WBParaSite" id="Smp_167860.3"/>
    </source>
</evidence>
<dbReference type="ExpressionAtlas" id="A0A5K4EX76">
    <property type="expression patterns" value="baseline"/>
</dbReference>
<sequence>MKSGECSTTSCNPSTTSKHSKSNSAECLSSVKHSLDSSFNQTIRKSNKQLGKRKIVKRQSSKSSLSSLSDCSDEAIGDTGIKKKEKHPVDLQSQCSLSKPIKKHRRLSEHSSYSTGSDSGELNNLRLQKIGSSRGHQSLLQSSPDSSNKLNFQNQTRRTHFELLDSDANSETNSVDSSVRKNNKIGMISNVKQPSVSNYANQTKKQSTSQSYMQKISKTKKSNYQDSGAISHANSLSHQCRSTNSKQSAGPTRTLAPLPSAMMNSTNTSRLGKHSVTNRKTKHNYKRSEFASKYETKHVPHHFASGSNHHISRVKNSKSKSLSSKTSHSNESRTHKPHSEEQRTSKKHLSECQSFKMHQIDSATKEASIRNNQKLETLSNCDKSEEQLSGCSESSLSSTSTSLSSSSTSSSEDSISSLSSSSSSTLQSRLKQKKKTKLT</sequence>
<proteinExistence type="predicted"/>
<protein>
    <submittedName>
        <fullName evidence="2">Nipped-B protein</fullName>
    </submittedName>
</protein>
<feature type="compositionally biased region" description="Basic and acidic residues" evidence="1">
    <location>
        <begin position="328"/>
        <end position="349"/>
    </location>
</feature>
<name>A0A5K4EX76_SCHMA</name>
<feature type="compositionally biased region" description="Low complexity" evidence="1">
    <location>
        <begin position="387"/>
        <end position="428"/>
    </location>
</feature>
<feature type="compositionally biased region" description="Basic and acidic residues" evidence="1">
    <location>
        <begin position="286"/>
        <end position="298"/>
    </location>
</feature>
<organism evidence="2">
    <name type="scientific">Schistosoma mansoni</name>
    <name type="common">Blood fluke</name>
    <dbReference type="NCBI Taxonomy" id="6183"/>
    <lineage>
        <taxon>Eukaryota</taxon>
        <taxon>Metazoa</taxon>
        <taxon>Spiralia</taxon>
        <taxon>Lophotrochozoa</taxon>
        <taxon>Platyhelminthes</taxon>
        <taxon>Trematoda</taxon>
        <taxon>Digenea</taxon>
        <taxon>Strigeidida</taxon>
        <taxon>Schistosomatoidea</taxon>
        <taxon>Schistosomatidae</taxon>
        <taxon>Schistosoma</taxon>
    </lineage>
</organism>
<feature type="compositionally biased region" description="Low complexity" evidence="1">
    <location>
        <begin position="1"/>
        <end position="17"/>
    </location>
</feature>
<feature type="compositionally biased region" description="Polar residues" evidence="1">
    <location>
        <begin position="110"/>
        <end position="122"/>
    </location>
</feature>
<feature type="region of interest" description="Disordered" evidence="1">
    <location>
        <begin position="44"/>
        <end position="122"/>
    </location>
</feature>
<reference evidence="2" key="1">
    <citation type="submission" date="2019-11" db="UniProtKB">
        <authorList>
            <consortium name="WormBaseParasite"/>
        </authorList>
    </citation>
    <scope>IDENTIFICATION</scope>
    <source>
        <strain evidence="2">Puerto Rican</strain>
    </source>
</reference>
<accession>A0A5K4EX76</accession>